<reference evidence="3 4" key="1">
    <citation type="submission" date="2017-06" db="EMBL/GenBank/DDBJ databases">
        <authorList>
            <person name="Kim H.J."/>
            <person name="Triplett B.A."/>
        </authorList>
    </citation>
    <scope>NUCLEOTIDE SEQUENCE [LARGE SCALE GENOMIC DNA]</scope>
    <source>
        <strain evidence="3 4">DSM 29339</strain>
    </source>
</reference>
<dbReference type="Proteomes" id="UP000198426">
    <property type="component" value="Unassembled WGS sequence"/>
</dbReference>
<feature type="chain" id="PRO_5013394406" evidence="1">
    <location>
        <begin position="22"/>
        <end position="129"/>
    </location>
</feature>
<dbReference type="Gene3D" id="1.20.1270.180">
    <property type="match status" value="1"/>
</dbReference>
<keyword evidence="1" id="KW-0732">Signal</keyword>
<name>A0A239JS65_9RHOB</name>
<dbReference type="RefSeq" id="WP_089233996.1">
    <property type="nucleotide sequence ID" value="NZ_FZOY01000006.1"/>
</dbReference>
<evidence type="ECO:0000313" key="3">
    <source>
        <dbReference type="EMBL" id="SNT08687.1"/>
    </source>
</evidence>
<dbReference type="OrthoDB" id="7340239at2"/>
<accession>A0A239JS65</accession>
<evidence type="ECO:0000259" key="2">
    <source>
        <dbReference type="Pfam" id="PF07007"/>
    </source>
</evidence>
<gene>
    <name evidence="3" type="ORF">SAMN05421757_10642</name>
</gene>
<organism evidence="3 4">
    <name type="scientific">Tropicimonas sediminicola</name>
    <dbReference type="NCBI Taxonomy" id="1031541"/>
    <lineage>
        <taxon>Bacteria</taxon>
        <taxon>Pseudomonadati</taxon>
        <taxon>Pseudomonadota</taxon>
        <taxon>Alphaproteobacteria</taxon>
        <taxon>Rhodobacterales</taxon>
        <taxon>Roseobacteraceae</taxon>
        <taxon>Tropicimonas</taxon>
    </lineage>
</organism>
<protein>
    <submittedName>
        <fullName evidence="3">Uncharacterized conserved protein YecT, DUF1311 family</fullName>
    </submittedName>
</protein>
<dbReference type="AlphaFoldDB" id="A0A239JS65"/>
<feature type="signal peptide" evidence="1">
    <location>
        <begin position="1"/>
        <end position="21"/>
    </location>
</feature>
<proteinExistence type="predicted"/>
<dbReference type="InterPro" id="IPR009739">
    <property type="entry name" value="LprI-like_N"/>
</dbReference>
<dbReference type="EMBL" id="FZOY01000006">
    <property type="protein sequence ID" value="SNT08687.1"/>
    <property type="molecule type" value="Genomic_DNA"/>
</dbReference>
<dbReference type="Pfam" id="PF07007">
    <property type="entry name" value="LprI"/>
    <property type="match status" value="1"/>
</dbReference>
<keyword evidence="4" id="KW-1185">Reference proteome</keyword>
<evidence type="ECO:0000256" key="1">
    <source>
        <dbReference type="SAM" id="SignalP"/>
    </source>
</evidence>
<sequence length="129" mass="12878">MRTLACVVAATAALAAIPAAAGPDLECNGSSQIEISECVNTALEAVDKAVEVSLGFAMGAAGELDSVTGRASSVPALEAAQAAWSAYRDAHCEHVGATYGGGSGTGIAIASCRVMLGRDRVEVLLNLAN</sequence>
<evidence type="ECO:0000313" key="4">
    <source>
        <dbReference type="Proteomes" id="UP000198426"/>
    </source>
</evidence>
<feature type="domain" description="Lysozyme inhibitor LprI-like N-terminal" evidence="2">
    <location>
        <begin position="30"/>
        <end position="124"/>
    </location>
</feature>